<proteinExistence type="predicted"/>
<reference evidence="1" key="1">
    <citation type="submission" date="2019-08" db="EMBL/GenBank/DDBJ databases">
        <authorList>
            <person name="Kucharzyk K."/>
            <person name="Murdoch R.W."/>
            <person name="Higgins S."/>
            <person name="Loffler F."/>
        </authorList>
    </citation>
    <scope>NUCLEOTIDE SEQUENCE</scope>
</reference>
<comment type="caution">
    <text evidence="1">The sequence shown here is derived from an EMBL/GenBank/DDBJ whole genome shotgun (WGS) entry which is preliminary data.</text>
</comment>
<dbReference type="AntiFam" id="ANF00203">
    <property type="entry name" value="Shadow ORF (opposite algB)"/>
</dbReference>
<dbReference type="AlphaFoldDB" id="A0A645IG04"/>
<dbReference type="EMBL" id="VSSQ01113848">
    <property type="protein sequence ID" value="MPN50040.1"/>
    <property type="molecule type" value="Genomic_DNA"/>
</dbReference>
<protein>
    <submittedName>
        <fullName evidence="1">Uncharacterized protein</fullName>
    </submittedName>
</protein>
<dbReference type="AntiFam" id="ANF00077">
    <property type="entry name" value="Shadow ORF (opposite AtoC)"/>
</dbReference>
<name>A0A645IG04_9ZZZZ</name>
<evidence type="ECO:0000313" key="1">
    <source>
        <dbReference type="EMBL" id="MPN50040.1"/>
    </source>
</evidence>
<sequence>MFDDILEFTDIPGKLMLHQTSQHFIRRPRNGFALQPIEPGNEMIYEQRNILAPISQAGQLQPHNVNPIKEVLTKAALLHQLAQVLVSSRNDPHIGLYGLYTTERLINTLLQHPQQPHLHGRRNIAYFIQKNGSAFREGEPARLVSPCVGKRPGLIAKQLRLQ</sequence>
<organism evidence="1">
    <name type="scientific">bioreactor metagenome</name>
    <dbReference type="NCBI Taxonomy" id="1076179"/>
    <lineage>
        <taxon>unclassified sequences</taxon>
        <taxon>metagenomes</taxon>
        <taxon>ecological metagenomes</taxon>
    </lineage>
</organism>
<gene>
    <name evidence="1" type="ORF">SDC9_197665</name>
</gene>
<accession>A0A645IG04</accession>